<proteinExistence type="predicted"/>
<comment type="caution">
    <text evidence="1">The sequence shown here is derived from an EMBL/GenBank/DDBJ whole genome shotgun (WGS) entry which is preliminary data.</text>
</comment>
<dbReference type="NCBIfam" id="NF040572">
    <property type="entry name" value="heme_bind_FMP"/>
    <property type="match status" value="1"/>
</dbReference>
<dbReference type="OrthoDB" id="1933717at2759"/>
<gene>
    <name evidence="1" type="ORF">NA57DRAFT_72287</name>
</gene>
<dbReference type="AlphaFoldDB" id="A0A9P4IKN3"/>
<name>A0A9P4IKN3_9PEZI</name>
<organism evidence="1 2">
    <name type="scientific">Rhizodiscina lignyota</name>
    <dbReference type="NCBI Taxonomy" id="1504668"/>
    <lineage>
        <taxon>Eukaryota</taxon>
        <taxon>Fungi</taxon>
        <taxon>Dikarya</taxon>
        <taxon>Ascomycota</taxon>
        <taxon>Pezizomycotina</taxon>
        <taxon>Dothideomycetes</taxon>
        <taxon>Pleosporomycetidae</taxon>
        <taxon>Aulographales</taxon>
        <taxon>Rhizodiscinaceae</taxon>
        <taxon>Rhizodiscina</taxon>
    </lineage>
</organism>
<reference evidence="1" key="1">
    <citation type="journal article" date="2020" name="Stud. Mycol.">
        <title>101 Dothideomycetes genomes: a test case for predicting lifestyles and emergence of pathogens.</title>
        <authorList>
            <person name="Haridas S."/>
            <person name="Albert R."/>
            <person name="Binder M."/>
            <person name="Bloem J."/>
            <person name="Labutti K."/>
            <person name="Salamov A."/>
            <person name="Andreopoulos B."/>
            <person name="Baker S."/>
            <person name="Barry K."/>
            <person name="Bills G."/>
            <person name="Bluhm B."/>
            <person name="Cannon C."/>
            <person name="Castanera R."/>
            <person name="Culley D."/>
            <person name="Daum C."/>
            <person name="Ezra D."/>
            <person name="Gonzalez J."/>
            <person name="Henrissat B."/>
            <person name="Kuo A."/>
            <person name="Liang C."/>
            <person name="Lipzen A."/>
            <person name="Lutzoni F."/>
            <person name="Magnuson J."/>
            <person name="Mondo S."/>
            <person name="Nolan M."/>
            <person name="Ohm R."/>
            <person name="Pangilinan J."/>
            <person name="Park H.-J."/>
            <person name="Ramirez L."/>
            <person name="Alfaro M."/>
            <person name="Sun H."/>
            <person name="Tritt A."/>
            <person name="Yoshinaga Y."/>
            <person name="Zwiers L.-H."/>
            <person name="Turgeon B."/>
            <person name="Goodwin S."/>
            <person name="Spatafora J."/>
            <person name="Crous P."/>
            <person name="Grigoriev I."/>
        </authorList>
    </citation>
    <scope>NUCLEOTIDE SEQUENCE</scope>
    <source>
        <strain evidence="1">CBS 133067</strain>
    </source>
</reference>
<keyword evidence="2" id="KW-1185">Reference proteome</keyword>
<accession>A0A9P4IKN3</accession>
<dbReference type="Proteomes" id="UP000799772">
    <property type="component" value="Unassembled WGS sequence"/>
</dbReference>
<sequence>MASRSILADDVPPPQELFRDDIPGISLPVDFKLQSADSNLVPKPPGVHFQVTQQPILTPQQTFGEAIANFAGVFSGPGFNLIFRPQNVGSKSDKFPGPERLELNLTHETWTFPSDLKTGDLGPVPNRGVGDQRDIFLRGIHYVQVVRDVTGQEGKRIDVFKNGKAKDASRQKDITDIHFEPGLFVHIPASSPNPNNATISRMASIPHGTTINAQGQAATKANVPPVISPTDSTPFRIGDPKSLIPFVEFDINNQATTREPKDLSQFKSNGAITQDMLTNPNSLLIAHNAGKKILDTVTFTVKTTPLETPLKQQACPYLMAANTLNDAVGRMGTFTTAEATQIKSDLTTAATNLKAEANGTANIAFLDGGVVNAAAQPNASAAKVESTFWISRVQYSINVTADWQPGVEHGKPKQLRLFPSPTPNTVPQFVPDTVPIFAFPTDKPIKKGTYQCEAIQIQYSQNVLLNFNTLSWPHISVATLVPLNDIQVPAANIK</sequence>
<dbReference type="InterPro" id="IPR047975">
    <property type="entry name" value="Heme_bind_FMP"/>
</dbReference>
<evidence type="ECO:0000313" key="1">
    <source>
        <dbReference type="EMBL" id="KAF2103311.1"/>
    </source>
</evidence>
<protein>
    <submittedName>
        <fullName evidence="1">Uncharacterized protein</fullName>
    </submittedName>
</protein>
<evidence type="ECO:0000313" key="2">
    <source>
        <dbReference type="Proteomes" id="UP000799772"/>
    </source>
</evidence>
<dbReference type="EMBL" id="ML978122">
    <property type="protein sequence ID" value="KAF2103311.1"/>
    <property type="molecule type" value="Genomic_DNA"/>
</dbReference>